<feature type="domain" description="Outer membrane protein beta-barrel" evidence="3">
    <location>
        <begin position="8"/>
        <end position="174"/>
    </location>
</feature>
<dbReference type="Gene3D" id="2.40.160.20">
    <property type="match status" value="1"/>
</dbReference>
<reference evidence="5" key="1">
    <citation type="submission" date="2023-05" db="EMBL/GenBank/DDBJ databases">
        <title>Sedimentitalea sp. nov. JM2-8.</title>
        <authorList>
            <person name="Huang J."/>
        </authorList>
    </citation>
    <scope>NUCLEOTIDE SEQUENCE [LARGE SCALE GENOMIC DNA]</scope>
    <source>
        <strain evidence="5">KHS03</strain>
    </source>
</reference>
<keyword evidence="5" id="KW-1185">Reference proteome</keyword>
<evidence type="ECO:0000313" key="4">
    <source>
        <dbReference type="EMBL" id="MDU9005710.1"/>
    </source>
</evidence>
<feature type="chain" id="PRO_5046393290" evidence="2">
    <location>
        <begin position="22"/>
        <end position="174"/>
    </location>
</feature>
<accession>A0ABU3VI70</accession>
<protein>
    <submittedName>
        <fullName evidence="4">Porin family protein</fullName>
    </submittedName>
</protein>
<evidence type="ECO:0000256" key="1">
    <source>
        <dbReference type="ARBA" id="ARBA00022729"/>
    </source>
</evidence>
<comment type="caution">
    <text evidence="4">The sequence shown here is derived from an EMBL/GenBank/DDBJ whole genome shotgun (WGS) entry which is preliminary data.</text>
</comment>
<keyword evidence="1 2" id="KW-0732">Signal</keyword>
<evidence type="ECO:0000256" key="2">
    <source>
        <dbReference type="SAM" id="SignalP"/>
    </source>
</evidence>
<dbReference type="InterPro" id="IPR011250">
    <property type="entry name" value="OMP/PagP_B-barrel"/>
</dbReference>
<sequence>MNNLIRSGLLMISAISPSLAAAEGWTGFYAGAQIGSIDTDISFYGRTMSEDSGTYGLLVGYNHAFANKLVLGVELNADKLNYTEMPFKHDLMARRIKTRLGYDFGNVMLYGTLGYAEIGDGTGNNEDGTTAGFGVDYKVTDALVLGAEVLRDSFEFAPINMNITSLRLRVSYQF</sequence>
<dbReference type="InterPro" id="IPR027385">
    <property type="entry name" value="Beta-barrel_OMP"/>
</dbReference>
<evidence type="ECO:0000313" key="5">
    <source>
        <dbReference type="Proteomes" id="UP001255416"/>
    </source>
</evidence>
<dbReference type="EMBL" id="JASMWN010000016">
    <property type="protein sequence ID" value="MDU9005710.1"/>
    <property type="molecule type" value="Genomic_DNA"/>
</dbReference>
<evidence type="ECO:0000259" key="3">
    <source>
        <dbReference type="Pfam" id="PF13505"/>
    </source>
</evidence>
<name>A0ABU3VI70_9RHOB</name>
<organism evidence="4 5">
    <name type="scientific">Sedimentitalea todarodis</name>
    <dbReference type="NCBI Taxonomy" id="1631240"/>
    <lineage>
        <taxon>Bacteria</taxon>
        <taxon>Pseudomonadati</taxon>
        <taxon>Pseudomonadota</taxon>
        <taxon>Alphaproteobacteria</taxon>
        <taxon>Rhodobacterales</taxon>
        <taxon>Paracoccaceae</taxon>
        <taxon>Sedimentitalea</taxon>
    </lineage>
</organism>
<dbReference type="RefSeq" id="WP_316779527.1">
    <property type="nucleotide sequence ID" value="NZ_JASMWN010000016.1"/>
</dbReference>
<dbReference type="Pfam" id="PF13505">
    <property type="entry name" value="OMP_b-brl"/>
    <property type="match status" value="1"/>
</dbReference>
<proteinExistence type="predicted"/>
<feature type="signal peptide" evidence="2">
    <location>
        <begin position="1"/>
        <end position="21"/>
    </location>
</feature>
<gene>
    <name evidence="4" type="ORF">QO231_17905</name>
</gene>
<dbReference type="SUPFAM" id="SSF56925">
    <property type="entry name" value="OMPA-like"/>
    <property type="match status" value="1"/>
</dbReference>
<dbReference type="Proteomes" id="UP001255416">
    <property type="component" value="Unassembled WGS sequence"/>
</dbReference>